<accession>A0ABT6VFV4</accession>
<reference evidence="3 4" key="1">
    <citation type="submission" date="2023-04" db="EMBL/GenBank/DDBJ databases">
        <title>Two novel species of Flavobacterium.</title>
        <authorList>
            <person name="Liu Q."/>
            <person name="Xin Y.-H."/>
        </authorList>
    </citation>
    <scope>NUCLEOTIDE SEQUENCE [LARGE SCALE GENOMIC DNA]</scope>
    <source>
        <strain evidence="3 4">LB1P51</strain>
    </source>
</reference>
<feature type="domain" description="Thoeris protein ThsA Macro" evidence="2">
    <location>
        <begin position="62"/>
        <end position="241"/>
    </location>
</feature>
<name>A0ABT6VFV4_9FLAO</name>
<dbReference type="Proteomes" id="UP001243403">
    <property type="component" value="Unassembled WGS sequence"/>
</dbReference>
<gene>
    <name evidence="3" type="ORF">QLS65_15805</name>
</gene>
<sequence length="264" mass="29552">MAVVGGIWLFVDILSTIKIIEKDKLSLWVLIPLAILGILVVVFTRRPVKKIIYKYPGQDLKIEVCIGDLFEVPGQKVISTNTTFDTDIASGIISSRSLQGQFTEKFYPGNLPALDVELDRQLSNLQHTIINKEAGKTKRYNYGTTVKLNLSGQLFYWFAMADLNHSNTAKTTLKNVYESLDGLWDYIETKGEKLDTVIPLIGSGLGRLTTSRKKLIAIIAQSFINASEQNIFSDKLVIVIHPGDVEKSGLNLFEVKDLLHHYLP</sequence>
<protein>
    <submittedName>
        <fullName evidence="3">DUF6430 domain-containing protein</fullName>
    </submittedName>
</protein>
<proteinExistence type="predicted"/>
<evidence type="ECO:0000313" key="4">
    <source>
        <dbReference type="Proteomes" id="UP001243403"/>
    </source>
</evidence>
<keyword evidence="4" id="KW-1185">Reference proteome</keyword>
<dbReference type="InterPro" id="IPR045535">
    <property type="entry name" value="ThsA_Macro"/>
</dbReference>
<feature type="transmembrane region" description="Helical" evidence="1">
    <location>
        <begin position="25"/>
        <end position="44"/>
    </location>
</feature>
<keyword evidence="1" id="KW-0812">Transmembrane</keyword>
<dbReference type="EMBL" id="JASCRZ010000010">
    <property type="protein sequence ID" value="MDI5896358.1"/>
    <property type="molecule type" value="Genomic_DNA"/>
</dbReference>
<comment type="caution">
    <text evidence="3">The sequence shown here is derived from an EMBL/GenBank/DDBJ whole genome shotgun (WGS) entry which is preliminary data.</text>
</comment>
<organism evidence="3 4">
    <name type="scientific">Flavobacterium algoritolerans</name>
    <dbReference type="NCBI Taxonomy" id="3041254"/>
    <lineage>
        <taxon>Bacteria</taxon>
        <taxon>Pseudomonadati</taxon>
        <taxon>Bacteroidota</taxon>
        <taxon>Flavobacteriia</taxon>
        <taxon>Flavobacteriales</taxon>
        <taxon>Flavobacteriaceae</taxon>
        <taxon>Flavobacterium</taxon>
    </lineage>
</organism>
<evidence type="ECO:0000256" key="1">
    <source>
        <dbReference type="SAM" id="Phobius"/>
    </source>
</evidence>
<evidence type="ECO:0000259" key="2">
    <source>
        <dbReference type="Pfam" id="PF20016"/>
    </source>
</evidence>
<keyword evidence="1" id="KW-0472">Membrane</keyword>
<dbReference type="Pfam" id="PF20016">
    <property type="entry name" value="ThsA_Macro"/>
    <property type="match status" value="1"/>
</dbReference>
<keyword evidence="1" id="KW-1133">Transmembrane helix</keyword>
<evidence type="ECO:0000313" key="3">
    <source>
        <dbReference type="EMBL" id="MDI5896358.1"/>
    </source>
</evidence>